<evidence type="ECO:0000313" key="2">
    <source>
        <dbReference type="Proteomes" id="UP000257109"/>
    </source>
</evidence>
<dbReference type="PANTHER" id="PTHR33240:SF15">
    <property type="entry name" value="GAG-PRO-LIKE PROTEIN"/>
    <property type="match status" value="1"/>
</dbReference>
<evidence type="ECO:0008006" key="3">
    <source>
        <dbReference type="Google" id="ProtNLM"/>
    </source>
</evidence>
<gene>
    <name evidence="1" type="ORF">CR513_14869</name>
</gene>
<dbReference type="OrthoDB" id="1738459at2759"/>
<feature type="non-terminal residue" evidence="1">
    <location>
        <position position="1"/>
    </location>
</feature>
<evidence type="ECO:0000313" key="1">
    <source>
        <dbReference type="EMBL" id="RDY01768.1"/>
    </source>
</evidence>
<dbReference type="Proteomes" id="UP000257109">
    <property type="component" value="Unassembled WGS sequence"/>
</dbReference>
<reference evidence="1" key="1">
    <citation type="submission" date="2018-05" db="EMBL/GenBank/DDBJ databases">
        <title>Draft genome of Mucuna pruriens seed.</title>
        <authorList>
            <person name="Nnadi N.E."/>
            <person name="Vos R."/>
            <person name="Hasami M.H."/>
            <person name="Devisetty U.K."/>
            <person name="Aguiy J.C."/>
        </authorList>
    </citation>
    <scope>NUCLEOTIDE SEQUENCE [LARGE SCALE GENOMIC DNA]</scope>
    <source>
        <strain evidence="1">JCA_2017</strain>
    </source>
</reference>
<protein>
    <recommendedName>
        <fullName evidence="3">G-patch domain-containing protein</fullName>
    </recommendedName>
</protein>
<dbReference type="STRING" id="157652.A0A371HG62"/>
<comment type="caution">
    <text evidence="1">The sequence shown here is derived from an EMBL/GenBank/DDBJ whole genome shotgun (WGS) entry which is preliminary data.</text>
</comment>
<dbReference type="EMBL" id="QJKJ01002691">
    <property type="protein sequence ID" value="RDY01768.1"/>
    <property type="molecule type" value="Genomic_DNA"/>
</dbReference>
<sequence>MVRAFDGSKREVMGEIILPICIGPVTYEITFQVMDIWLAYSYFLGRPRIHAVGTALHQRVKFIARTIEDELEQGVSKPLRASIMVMKVLTRRGFQPGKRLGRTLEGITELVAI</sequence>
<proteinExistence type="predicted"/>
<keyword evidence="2" id="KW-1185">Reference proteome</keyword>
<dbReference type="AlphaFoldDB" id="A0A371HG62"/>
<organism evidence="1 2">
    <name type="scientific">Mucuna pruriens</name>
    <name type="common">Velvet bean</name>
    <name type="synonym">Dolichos pruriens</name>
    <dbReference type="NCBI Taxonomy" id="157652"/>
    <lineage>
        <taxon>Eukaryota</taxon>
        <taxon>Viridiplantae</taxon>
        <taxon>Streptophyta</taxon>
        <taxon>Embryophyta</taxon>
        <taxon>Tracheophyta</taxon>
        <taxon>Spermatophyta</taxon>
        <taxon>Magnoliopsida</taxon>
        <taxon>eudicotyledons</taxon>
        <taxon>Gunneridae</taxon>
        <taxon>Pentapetalae</taxon>
        <taxon>rosids</taxon>
        <taxon>fabids</taxon>
        <taxon>Fabales</taxon>
        <taxon>Fabaceae</taxon>
        <taxon>Papilionoideae</taxon>
        <taxon>50 kb inversion clade</taxon>
        <taxon>NPAAA clade</taxon>
        <taxon>indigoferoid/millettioid clade</taxon>
        <taxon>Phaseoleae</taxon>
        <taxon>Mucuna</taxon>
    </lineage>
</organism>
<name>A0A371HG62_MUCPR</name>
<accession>A0A371HG62</accession>
<dbReference type="PANTHER" id="PTHR33240">
    <property type="entry name" value="OS08G0508500 PROTEIN"/>
    <property type="match status" value="1"/>
</dbReference>